<organism evidence="7 8">
    <name type="scientific">Tilletiaria anomala (strain ATCC 24038 / CBS 436.72 / UBC 951)</name>
    <dbReference type="NCBI Taxonomy" id="1037660"/>
    <lineage>
        <taxon>Eukaryota</taxon>
        <taxon>Fungi</taxon>
        <taxon>Dikarya</taxon>
        <taxon>Basidiomycota</taxon>
        <taxon>Ustilaginomycotina</taxon>
        <taxon>Exobasidiomycetes</taxon>
        <taxon>Georgefischeriales</taxon>
        <taxon>Tilletiariaceae</taxon>
        <taxon>Tilletiaria</taxon>
    </lineage>
</organism>
<dbReference type="HOGENOM" id="CLU_1741841_0_0_1"/>
<feature type="transmembrane region" description="Helical" evidence="6">
    <location>
        <begin position="6"/>
        <end position="25"/>
    </location>
</feature>
<evidence type="ECO:0000256" key="3">
    <source>
        <dbReference type="ARBA" id="ARBA00022692"/>
    </source>
</evidence>
<comment type="subcellular location">
    <subcellularLocation>
        <location evidence="1">Membrane</location>
        <topology evidence="1">Multi-pass membrane protein</topology>
    </subcellularLocation>
</comment>
<keyword evidence="5 6" id="KW-0472">Membrane</keyword>
<accession>A0A066VXA6</accession>
<keyword evidence="2" id="KW-0813">Transport</keyword>
<dbReference type="GeneID" id="25261670"/>
<evidence type="ECO:0000256" key="2">
    <source>
        <dbReference type="ARBA" id="ARBA00022448"/>
    </source>
</evidence>
<name>A0A066VXA6_TILAU</name>
<dbReference type="RefSeq" id="XP_013242284.1">
    <property type="nucleotide sequence ID" value="XM_013386830.1"/>
</dbReference>
<dbReference type="PANTHER" id="PTHR23511:SF5">
    <property type="entry name" value="MAJOR FACILITATOR-TYPE TRANSPORTER HXNZ-RELATED"/>
    <property type="match status" value="1"/>
</dbReference>
<evidence type="ECO:0000313" key="8">
    <source>
        <dbReference type="Proteomes" id="UP000027361"/>
    </source>
</evidence>
<dbReference type="InParanoid" id="A0A066VXA6"/>
<keyword evidence="3 6" id="KW-0812">Transmembrane</keyword>
<evidence type="ECO:0000256" key="1">
    <source>
        <dbReference type="ARBA" id="ARBA00004141"/>
    </source>
</evidence>
<keyword evidence="8" id="KW-1185">Reference proteome</keyword>
<dbReference type="GO" id="GO:0016020">
    <property type="term" value="C:membrane"/>
    <property type="evidence" value="ECO:0007669"/>
    <property type="project" value="UniProtKB-SubCell"/>
</dbReference>
<gene>
    <name evidence="7" type="ORF">K437DRAFT_153777</name>
</gene>
<evidence type="ECO:0000256" key="4">
    <source>
        <dbReference type="ARBA" id="ARBA00022989"/>
    </source>
</evidence>
<reference evidence="7 8" key="1">
    <citation type="submission" date="2014-05" db="EMBL/GenBank/DDBJ databases">
        <title>Draft genome sequence of a rare smut relative, Tilletiaria anomala UBC 951.</title>
        <authorList>
            <consortium name="DOE Joint Genome Institute"/>
            <person name="Toome M."/>
            <person name="Kuo A."/>
            <person name="Henrissat B."/>
            <person name="Lipzen A."/>
            <person name="Tritt A."/>
            <person name="Yoshinaga Y."/>
            <person name="Zane M."/>
            <person name="Barry K."/>
            <person name="Grigoriev I.V."/>
            <person name="Spatafora J.W."/>
            <person name="Aimea M.C."/>
        </authorList>
    </citation>
    <scope>NUCLEOTIDE SEQUENCE [LARGE SCALE GENOMIC DNA]</scope>
    <source>
        <strain evidence="7 8">UBC 951</strain>
    </source>
</reference>
<evidence type="ECO:0000256" key="6">
    <source>
        <dbReference type="SAM" id="Phobius"/>
    </source>
</evidence>
<dbReference type="EMBL" id="JMSN01000063">
    <property type="protein sequence ID" value="KDN43185.1"/>
    <property type="molecule type" value="Genomic_DNA"/>
</dbReference>
<keyword evidence="4 6" id="KW-1133">Transmembrane helix</keyword>
<evidence type="ECO:0008006" key="9">
    <source>
        <dbReference type="Google" id="ProtNLM"/>
    </source>
</evidence>
<feature type="transmembrane region" description="Helical" evidence="6">
    <location>
        <begin position="37"/>
        <end position="65"/>
    </location>
</feature>
<proteinExistence type="predicted"/>
<feature type="transmembrane region" description="Helical" evidence="6">
    <location>
        <begin position="85"/>
        <end position="105"/>
    </location>
</feature>
<dbReference type="OrthoDB" id="3936150at2759"/>
<protein>
    <recommendedName>
        <fullName evidence="9">Major facilitator superfamily (MFS) profile domain-containing protein</fullName>
    </recommendedName>
</protein>
<dbReference type="AlphaFoldDB" id="A0A066VXA6"/>
<comment type="caution">
    <text evidence="7">The sequence shown here is derived from an EMBL/GenBank/DDBJ whole genome shotgun (WGS) entry which is preliminary data.</text>
</comment>
<sequence length="150" mass="15715">MTVSLYIGLLIGIGAVFWGFGCDVIRRLFSWNATLLLSAVFAMAVAGAPTFIGAGALLTCTGLGIRGNLLVDVAMLIELLPSAKRWTLTLLSIVWVLCAMTYGIFPAPLRGTGGGLSMGIQRVFGVTAPLVLASSQAPKTCSLYCSPLFV</sequence>
<dbReference type="PANTHER" id="PTHR23511">
    <property type="entry name" value="SYNAPTIC VESICLE GLYCOPROTEIN 2"/>
    <property type="match status" value="1"/>
</dbReference>
<dbReference type="Proteomes" id="UP000027361">
    <property type="component" value="Unassembled WGS sequence"/>
</dbReference>
<evidence type="ECO:0000256" key="5">
    <source>
        <dbReference type="ARBA" id="ARBA00023136"/>
    </source>
</evidence>
<evidence type="ECO:0000313" key="7">
    <source>
        <dbReference type="EMBL" id="KDN43185.1"/>
    </source>
</evidence>